<accession>A0AAI9U5Q9</accession>
<sequence length="131" mass="14899">MEDDIGRQVIIAKLRCESLLLSLDRHQGRWVQAHQRQLVTFPDDLESVKGCAVLEFSLNTLLRCFGDACKALEEFLLSQDPGIRRRQGDVCMGFRRRHWRLRNDVVSVLRNGQDVSGLASTNVFTATLQAD</sequence>
<proteinExistence type="predicted"/>
<gene>
    <name evidence="1" type="ORF">CCUS01_11246</name>
</gene>
<keyword evidence="2" id="KW-1185">Reference proteome</keyword>
<evidence type="ECO:0000313" key="2">
    <source>
        <dbReference type="Proteomes" id="UP001239213"/>
    </source>
</evidence>
<organism evidence="1 2">
    <name type="scientific">Colletotrichum cuscutae</name>
    <dbReference type="NCBI Taxonomy" id="1209917"/>
    <lineage>
        <taxon>Eukaryota</taxon>
        <taxon>Fungi</taxon>
        <taxon>Dikarya</taxon>
        <taxon>Ascomycota</taxon>
        <taxon>Pezizomycotina</taxon>
        <taxon>Sordariomycetes</taxon>
        <taxon>Hypocreomycetidae</taxon>
        <taxon>Glomerellales</taxon>
        <taxon>Glomerellaceae</taxon>
        <taxon>Colletotrichum</taxon>
        <taxon>Colletotrichum acutatum species complex</taxon>
    </lineage>
</organism>
<comment type="caution">
    <text evidence="1">The sequence shown here is derived from an EMBL/GenBank/DDBJ whole genome shotgun (WGS) entry which is preliminary data.</text>
</comment>
<dbReference type="AlphaFoldDB" id="A0AAI9U5Q9"/>
<reference evidence="1" key="1">
    <citation type="submission" date="2016-11" db="EMBL/GenBank/DDBJ databases">
        <title>The genome sequence of Colletotrichum cuscutae.</title>
        <authorList>
            <person name="Baroncelli R."/>
        </authorList>
    </citation>
    <scope>NUCLEOTIDE SEQUENCE</scope>
    <source>
        <strain evidence="1">IMI 304802</strain>
    </source>
</reference>
<dbReference type="EMBL" id="MPDP01000301">
    <property type="protein sequence ID" value="KAK1451069.1"/>
    <property type="molecule type" value="Genomic_DNA"/>
</dbReference>
<protein>
    <submittedName>
        <fullName evidence="1">Uncharacterized protein</fullName>
    </submittedName>
</protein>
<evidence type="ECO:0000313" key="1">
    <source>
        <dbReference type="EMBL" id="KAK1451069.1"/>
    </source>
</evidence>
<name>A0AAI9U5Q9_9PEZI</name>
<dbReference type="Proteomes" id="UP001239213">
    <property type="component" value="Unassembled WGS sequence"/>
</dbReference>